<keyword evidence="2" id="KW-1185">Reference proteome</keyword>
<evidence type="ECO:0000313" key="2">
    <source>
        <dbReference type="Proteomes" id="UP000765509"/>
    </source>
</evidence>
<accession>A0A9Q3BB01</accession>
<dbReference type="AlphaFoldDB" id="A0A9Q3BB01"/>
<dbReference type="EMBL" id="AVOT02000248">
    <property type="protein sequence ID" value="MBW0461969.1"/>
    <property type="molecule type" value="Genomic_DNA"/>
</dbReference>
<reference evidence="1" key="1">
    <citation type="submission" date="2021-03" db="EMBL/GenBank/DDBJ databases">
        <title>Draft genome sequence of rust myrtle Austropuccinia psidii MF-1, a brazilian biotype.</title>
        <authorList>
            <person name="Quecine M.C."/>
            <person name="Pachon D.M.R."/>
            <person name="Bonatelli M.L."/>
            <person name="Correr F.H."/>
            <person name="Franceschini L.M."/>
            <person name="Leite T.F."/>
            <person name="Margarido G.R.A."/>
            <person name="Almeida C.A."/>
            <person name="Ferrarezi J.A."/>
            <person name="Labate C.A."/>
        </authorList>
    </citation>
    <scope>NUCLEOTIDE SEQUENCE</scope>
    <source>
        <strain evidence="1">MF-1</strain>
    </source>
</reference>
<name>A0A9Q3BB01_9BASI</name>
<evidence type="ECO:0000313" key="1">
    <source>
        <dbReference type="EMBL" id="MBW0461969.1"/>
    </source>
</evidence>
<sequence>MKIQIRNHNLLAQLPGELEHEVNCWYNQSCTLDDLAKILQYVRKKIYIGKFSTYKGNYFREKKPFRTENRDKHRGKLALLIKANNSCHHCGSTGPYFDNFPKAKNKIYAIENFPEEEVQEKDSESDSMGDAIRENSDYYQYPIKEFLVEYQGETKLEIQNIKLEAGIPQDTTNKNLSKHTQDSQTFLVTSTKEMAYIHGKATKMTVCIENSQHSLIIDSGAHCSIVVREYLYKNFPNWEKKHFFNKGKEFQKCIRKYEIH</sequence>
<organism evidence="1 2">
    <name type="scientific">Austropuccinia psidii MF-1</name>
    <dbReference type="NCBI Taxonomy" id="1389203"/>
    <lineage>
        <taxon>Eukaryota</taxon>
        <taxon>Fungi</taxon>
        <taxon>Dikarya</taxon>
        <taxon>Basidiomycota</taxon>
        <taxon>Pucciniomycotina</taxon>
        <taxon>Pucciniomycetes</taxon>
        <taxon>Pucciniales</taxon>
        <taxon>Sphaerophragmiaceae</taxon>
        <taxon>Austropuccinia</taxon>
    </lineage>
</organism>
<gene>
    <name evidence="1" type="ORF">O181_001684</name>
</gene>
<dbReference type="Proteomes" id="UP000765509">
    <property type="component" value="Unassembled WGS sequence"/>
</dbReference>
<comment type="caution">
    <text evidence="1">The sequence shown here is derived from an EMBL/GenBank/DDBJ whole genome shotgun (WGS) entry which is preliminary data.</text>
</comment>
<proteinExistence type="predicted"/>
<protein>
    <submittedName>
        <fullName evidence="1">Uncharacterized protein</fullName>
    </submittedName>
</protein>